<accession>A0A8S1LRM6</accession>
<keyword evidence="2" id="KW-1185">Reference proteome</keyword>
<dbReference type="OMA" id="RDFDEMC"/>
<dbReference type="AlphaFoldDB" id="A0A8S1LRM6"/>
<evidence type="ECO:0000313" key="2">
    <source>
        <dbReference type="Proteomes" id="UP000688137"/>
    </source>
</evidence>
<dbReference type="EMBL" id="CAJJDM010000043">
    <property type="protein sequence ID" value="CAD8068932.1"/>
    <property type="molecule type" value="Genomic_DNA"/>
</dbReference>
<gene>
    <name evidence="1" type="ORF">PPRIM_AZ9-3.1.T0430104</name>
</gene>
<sequence length="371" mass="44170">MNQSQSTYTNNSRFVSLNKDPLEKYKQGLRQKFIEMYDQIEEQRFNQPITPQEGTIFLTEQQSLRSILNSSRKPSEVASFNEECITIQKENQFMDLNQTPKEISISSYTQKRNKNRIFDPLPNINPIFKRLHDNGRSLLQQSNIKQLQQQEQICQTSFIIQKENKVQILSESFLQPKSSIGIQTADIPIKQETIQVQCSLQQSRCDSEIFNIQSYLDRHYDYYQYQQHQNWNPNISELKLQNMSDDYQYTFCNICKEFVKNYNNQNNNHQKFCKVQIYQNTLSELIGKFQYLLSYEINLLRDFDEMCKSTRRYCYAGLEICTLLIQTQSQKRIEQLTQDLIKVNLEIQKNKNKHSLKIAQLFQYLILQLQN</sequence>
<organism evidence="1 2">
    <name type="scientific">Paramecium primaurelia</name>
    <dbReference type="NCBI Taxonomy" id="5886"/>
    <lineage>
        <taxon>Eukaryota</taxon>
        <taxon>Sar</taxon>
        <taxon>Alveolata</taxon>
        <taxon>Ciliophora</taxon>
        <taxon>Intramacronucleata</taxon>
        <taxon>Oligohymenophorea</taxon>
        <taxon>Peniculida</taxon>
        <taxon>Parameciidae</taxon>
        <taxon>Paramecium</taxon>
    </lineage>
</organism>
<name>A0A8S1LRM6_PARPR</name>
<comment type="caution">
    <text evidence="1">The sequence shown here is derived from an EMBL/GenBank/DDBJ whole genome shotgun (WGS) entry which is preliminary data.</text>
</comment>
<protein>
    <submittedName>
        <fullName evidence="1">Uncharacterized protein</fullName>
    </submittedName>
</protein>
<evidence type="ECO:0000313" key="1">
    <source>
        <dbReference type="EMBL" id="CAD8068932.1"/>
    </source>
</evidence>
<reference evidence="1" key="1">
    <citation type="submission" date="2021-01" db="EMBL/GenBank/DDBJ databases">
        <authorList>
            <consortium name="Genoscope - CEA"/>
            <person name="William W."/>
        </authorList>
    </citation>
    <scope>NUCLEOTIDE SEQUENCE</scope>
</reference>
<proteinExistence type="predicted"/>
<dbReference type="Proteomes" id="UP000688137">
    <property type="component" value="Unassembled WGS sequence"/>
</dbReference>